<protein>
    <submittedName>
        <fullName evidence="1">Uncharacterized protein</fullName>
    </submittedName>
</protein>
<evidence type="ECO:0000313" key="2">
    <source>
        <dbReference type="Proteomes" id="UP001152888"/>
    </source>
</evidence>
<proteinExistence type="predicted"/>
<dbReference type="Proteomes" id="UP001152888">
    <property type="component" value="Unassembled WGS sequence"/>
</dbReference>
<gene>
    <name evidence="1" type="ORF">ACAOBT_LOCUS9897</name>
</gene>
<sequence length="11" mass="1206">MAIIANFGLKK</sequence>
<accession>A0A9P0KD33</accession>
<keyword evidence="2" id="KW-1185">Reference proteome</keyword>
<name>A0A9P0KD33_ACAOB</name>
<dbReference type="EMBL" id="CAKOFQ010006796">
    <property type="protein sequence ID" value="CAH1972260.1"/>
    <property type="molecule type" value="Genomic_DNA"/>
</dbReference>
<organism evidence="1 2">
    <name type="scientific">Acanthoscelides obtectus</name>
    <name type="common">Bean weevil</name>
    <name type="synonym">Bruchus obtectus</name>
    <dbReference type="NCBI Taxonomy" id="200917"/>
    <lineage>
        <taxon>Eukaryota</taxon>
        <taxon>Metazoa</taxon>
        <taxon>Ecdysozoa</taxon>
        <taxon>Arthropoda</taxon>
        <taxon>Hexapoda</taxon>
        <taxon>Insecta</taxon>
        <taxon>Pterygota</taxon>
        <taxon>Neoptera</taxon>
        <taxon>Endopterygota</taxon>
        <taxon>Coleoptera</taxon>
        <taxon>Polyphaga</taxon>
        <taxon>Cucujiformia</taxon>
        <taxon>Chrysomeloidea</taxon>
        <taxon>Chrysomelidae</taxon>
        <taxon>Bruchinae</taxon>
        <taxon>Bruchini</taxon>
        <taxon>Acanthoscelides</taxon>
    </lineage>
</organism>
<evidence type="ECO:0000313" key="1">
    <source>
        <dbReference type="EMBL" id="CAH1972260.1"/>
    </source>
</evidence>
<reference evidence="1" key="1">
    <citation type="submission" date="2022-03" db="EMBL/GenBank/DDBJ databases">
        <authorList>
            <person name="Sayadi A."/>
        </authorList>
    </citation>
    <scope>NUCLEOTIDE SEQUENCE</scope>
</reference>
<comment type="caution">
    <text evidence="1">The sequence shown here is derived from an EMBL/GenBank/DDBJ whole genome shotgun (WGS) entry which is preliminary data.</text>
</comment>